<dbReference type="InterPro" id="IPR050646">
    <property type="entry name" value="Cas1"/>
</dbReference>
<dbReference type="PANTHER" id="PTHR34353">
    <property type="entry name" value="CRISPR-ASSOCIATED ENDONUCLEASE CAS1 1"/>
    <property type="match status" value="1"/>
</dbReference>
<dbReference type="NCBIfam" id="TIGR00287">
    <property type="entry name" value="cas1"/>
    <property type="match status" value="1"/>
</dbReference>
<dbReference type="Gene3D" id="1.20.120.920">
    <property type="entry name" value="CRISPR-associated endonuclease Cas1, C-terminal domain"/>
    <property type="match status" value="1"/>
</dbReference>
<evidence type="ECO:0000256" key="1">
    <source>
        <dbReference type="ARBA" id="ARBA00022722"/>
    </source>
</evidence>
<dbReference type="GO" id="GO:0003677">
    <property type="term" value="F:DNA binding"/>
    <property type="evidence" value="ECO:0007669"/>
    <property type="project" value="UniProtKB-KW"/>
</dbReference>
<keyword evidence="4 9" id="KW-0378">Hydrolase</keyword>
<evidence type="ECO:0000256" key="3">
    <source>
        <dbReference type="ARBA" id="ARBA00022759"/>
    </source>
</evidence>
<dbReference type="InterPro" id="IPR042206">
    <property type="entry name" value="CRISPR-assoc_Cas1_C"/>
</dbReference>
<evidence type="ECO:0000256" key="6">
    <source>
        <dbReference type="ARBA" id="ARBA00023118"/>
    </source>
</evidence>
<reference evidence="9" key="1">
    <citation type="submission" date="2019-06" db="EMBL/GenBank/DDBJ databases">
        <authorList>
            <person name="Murdoch R.W."/>
            <person name="Fathepure B."/>
        </authorList>
    </citation>
    <scope>NUCLEOTIDE SEQUENCE</scope>
</reference>
<protein>
    <submittedName>
        <fullName evidence="9">CRISPR-associated exonuclease Cas4/endonuclease Cas1 fusion</fullName>
        <ecNumber evidence="9">3.1.-.-</ecNumber>
    </submittedName>
</protein>
<keyword evidence="1" id="KW-0540">Nuclease</keyword>
<dbReference type="AlphaFoldDB" id="A0A5B8RJM2"/>
<dbReference type="GO" id="GO:0004519">
    <property type="term" value="F:endonuclease activity"/>
    <property type="evidence" value="ECO:0007669"/>
    <property type="project" value="UniProtKB-KW"/>
</dbReference>
<evidence type="ECO:0000313" key="9">
    <source>
        <dbReference type="EMBL" id="QEA07077.1"/>
    </source>
</evidence>
<sequence>MGTPYIDRRGTRLEFDRGAMVVREPDATPRSVPLSLVERLVVVGDVQLSARLLTRLAENGSGVTILPGRGGRRGTFLNAHGHGDVDRRIGQYRLVTNVALKTEWARRLVWLRLAGQRRLLNAAMRTRPDLRHPLGGALSDLHMAMAGIRSQGVAASGLRGREGAATATFFRGYRTLFPASLCFEQRNRRPPRDPVNAALSLAYTLVHGDALKAVSANGLEPTLGVLHEPFYGRDSLACDLAEVARTRAERLVWRLFAERELSEHNFASSQSGVLLAKSGREAFFRAYEGGARLHRRWLFRIARHFARACQDLSDIPGAAAGGNDAPR</sequence>
<dbReference type="GO" id="GO:0043571">
    <property type="term" value="P:maintenance of CRISPR repeat elements"/>
    <property type="evidence" value="ECO:0007669"/>
    <property type="project" value="InterPro"/>
</dbReference>
<keyword evidence="6" id="KW-0051">Antiviral defense</keyword>
<dbReference type="HAMAP" id="MF_01470">
    <property type="entry name" value="Cas1"/>
    <property type="match status" value="1"/>
</dbReference>
<gene>
    <name evidence="9" type="primary">cas4-cas1_2</name>
    <name evidence="9" type="ORF">KBTEX_03422</name>
</gene>
<dbReference type="InterPro" id="IPR042211">
    <property type="entry name" value="CRISPR-assoc_Cas1_N"/>
</dbReference>
<dbReference type="InterPro" id="IPR002729">
    <property type="entry name" value="CRISPR-assoc_Cas1"/>
</dbReference>
<proteinExistence type="inferred from homology"/>
<dbReference type="GO" id="GO:0046872">
    <property type="term" value="F:metal ion binding"/>
    <property type="evidence" value="ECO:0007669"/>
    <property type="project" value="UniProtKB-KW"/>
</dbReference>
<dbReference type="CDD" id="cd09634">
    <property type="entry name" value="Cas1_I-II-III"/>
    <property type="match status" value="1"/>
</dbReference>
<dbReference type="GO" id="GO:0004527">
    <property type="term" value="F:exonuclease activity"/>
    <property type="evidence" value="ECO:0007669"/>
    <property type="project" value="UniProtKB-KW"/>
</dbReference>
<name>A0A5B8RJM2_9ZZZZ</name>
<keyword evidence="9" id="KW-0269">Exonuclease</keyword>
<dbReference type="PANTHER" id="PTHR34353:SF2">
    <property type="entry name" value="CRISPR-ASSOCIATED ENDONUCLEASE CAS1 1"/>
    <property type="match status" value="1"/>
</dbReference>
<keyword evidence="5" id="KW-0460">Magnesium</keyword>
<organism evidence="9">
    <name type="scientific">uncultured organism</name>
    <dbReference type="NCBI Taxonomy" id="155900"/>
    <lineage>
        <taxon>unclassified sequences</taxon>
        <taxon>environmental samples</taxon>
    </lineage>
</organism>
<evidence type="ECO:0000256" key="2">
    <source>
        <dbReference type="ARBA" id="ARBA00022723"/>
    </source>
</evidence>
<accession>A0A5B8RJM2</accession>
<evidence type="ECO:0000256" key="5">
    <source>
        <dbReference type="ARBA" id="ARBA00022842"/>
    </source>
</evidence>
<dbReference type="Pfam" id="PF01867">
    <property type="entry name" value="Cas_Cas1"/>
    <property type="match status" value="1"/>
</dbReference>
<evidence type="ECO:0000256" key="8">
    <source>
        <dbReference type="ARBA" id="ARBA00023211"/>
    </source>
</evidence>
<dbReference type="EMBL" id="MN079200">
    <property type="protein sequence ID" value="QEA07077.1"/>
    <property type="molecule type" value="Genomic_DNA"/>
</dbReference>
<dbReference type="Gene3D" id="3.100.10.20">
    <property type="entry name" value="CRISPR-associated endonuclease Cas1, N-terminal domain"/>
    <property type="match status" value="1"/>
</dbReference>
<keyword evidence="2" id="KW-0479">Metal-binding</keyword>
<keyword evidence="3 9" id="KW-0255">Endonuclease</keyword>
<keyword evidence="7" id="KW-0238">DNA-binding</keyword>
<dbReference type="EC" id="3.1.-.-" evidence="9"/>
<dbReference type="GO" id="GO:0051607">
    <property type="term" value="P:defense response to virus"/>
    <property type="evidence" value="ECO:0007669"/>
    <property type="project" value="UniProtKB-KW"/>
</dbReference>
<evidence type="ECO:0000256" key="7">
    <source>
        <dbReference type="ARBA" id="ARBA00023125"/>
    </source>
</evidence>
<keyword evidence="8" id="KW-0464">Manganese</keyword>
<evidence type="ECO:0000256" key="4">
    <source>
        <dbReference type="ARBA" id="ARBA00022801"/>
    </source>
</evidence>